<dbReference type="PANTHER" id="PTHR36838:SF1">
    <property type="entry name" value="SLR1864 PROTEIN"/>
    <property type="match status" value="1"/>
</dbReference>
<organism evidence="9 10">
    <name type="scientific">Pseudomyxococcus hansupus</name>
    <dbReference type="NCBI Taxonomy" id="1297742"/>
    <lineage>
        <taxon>Bacteria</taxon>
        <taxon>Pseudomonadati</taxon>
        <taxon>Myxococcota</taxon>
        <taxon>Myxococcia</taxon>
        <taxon>Myxococcales</taxon>
        <taxon>Cystobacterineae</taxon>
        <taxon>Myxococcaceae</taxon>
        <taxon>Pseudomyxococcus</taxon>
    </lineage>
</organism>
<dbReference type="AlphaFoldDB" id="A0A0H4X6Q3"/>
<dbReference type="Proteomes" id="UP000009026">
    <property type="component" value="Chromosome"/>
</dbReference>
<feature type="transmembrane region" description="Helical" evidence="8">
    <location>
        <begin position="191"/>
        <end position="209"/>
    </location>
</feature>
<feature type="transmembrane region" description="Helical" evidence="8">
    <location>
        <begin position="52"/>
        <end position="70"/>
    </location>
</feature>
<feature type="transmembrane region" description="Helical" evidence="8">
    <location>
        <begin position="247"/>
        <end position="267"/>
    </location>
</feature>
<proteinExistence type="inferred from homology"/>
<dbReference type="InterPro" id="IPR038770">
    <property type="entry name" value="Na+/solute_symporter_sf"/>
</dbReference>
<gene>
    <name evidence="9" type="ORF">A176_006187</name>
</gene>
<dbReference type="Gene3D" id="1.20.1530.20">
    <property type="match status" value="1"/>
</dbReference>
<sequence length="301" mass="31172">MGNVIGLLGACMVLGVLARHSGKFPEGSAGAFNTFVLYVALPALVLRAMHQLVFVPELLVAASVPWLYYLGAGPFFRLLGPRLGLAKPSIMALVLTAGLGNTAFVGLPMAEALLGREGLPVAVVVDQLGSFLVLSSLATLAAARAGAETPLPLGQLARKVATFPPFLALVVALATRPWAYPVWLDGVLERLGSLLTPLALFAIGLQLRLSGVRHRLPALALGLSYKLLLVPALAALGLLALPGLSPVVVQATLLQAAMGPMVSAAILAAEHELDPDLAVLMVGVGIPLSFATAPLMLMLVR</sequence>
<dbReference type="GO" id="GO:0055085">
    <property type="term" value="P:transmembrane transport"/>
    <property type="evidence" value="ECO:0007669"/>
    <property type="project" value="InterPro"/>
</dbReference>
<dbReference type="InterPro" id="IPR004776">
    <property type="entry name" value="Mem_transp_PIN-like"/>
</dbReference>
<keyword evidence="7 8" id="KW-0472">Membrane</keyword>
<dbReference type="PANTHER" id="PTHR36838">
    <property type="entry name" value="AUXIN EFFLUX CARRIER FAMILY PROTEIN"/>
    <property type="match status" value="1"/>
</dbReference>
<dbReference type="RefSeq" id="WP_002638771.1">
    <property type="nucleotide sequence ID" value="NZ_CP012109.1"/>
</dbReference>
<accession>A0A0H4X6Q3</accession>
<feature type="transmembrane region" description="Helical" evidence="8">
    <location>
        <begin position="279"/>
        <end position="300"/>
    </location>
</feature>
<dbReference type="PATRIC" id="fig|1297742.4.peg.6278"/>
<comment type="similarity">
    <text evidence="2">Belongs to the auxin efflux carrier (TC 2.A.69) family.</text>
</comment>
<evidence type="ECO:0000256" key="5">
    <source>
        <dbReference type="ARBA" id="ARBA00022692"/>
    </source>
</evidence>
<dbReference type="Pfam" id="PF03547">
    <property type="entry name" value="Mem_trans"/>
    <property type="match status" value="1"/>
</dbReference>
<keyword evidence="10" id="KW-1185">Reference proteome</keyword>
<evidence type="ECO:0000256" key="4">
    <source>
        <dbReference type="ARBA" id="ARBA00022475"/>
    </source>
</evidence>
<evidence type="ECO:0000256" key="6">
    <source>
        <dbReference type="ARBA" id="ARBA00022989"/>
    </source>
</evidence>
<name>A0A0H4X6Q3_9BACT</name>
<protein>
    <submittedName>
        <fullName evidence="9">Malate permease</fullName>
    </submittedName>
</protein>
<feature type="transmembrane region" description="Helical" evidence="8">
    <location>
        <begin position="28"/>
        <end position="45"/>
    </location>
</feature>
<evidence type="ECO:0000313" key="9">
    <source>
        <dbReference type="EMBL" id="AKQ69275.1"/>
    </source>
</evidence>
<evidence type="ECO:0000313" key="10">
    <source>
        <dbReference type="Proteomes" id="UP000009026"/>
    </source>
</evidence>
<evidence type="ECO:0000256" key="7">
    <source>
        <dbReference type="ARBA" id="ARBA00023136"/>
    </source>
</evidence>
<dbReference type="EMBL" id="CP012109">
    <property type="protein sequence ID" value="AKQ69275.1"/>
    <property type="molecule type" value="Genomic_DNA"/>
</dbReference>
<keyword evidence="4" id="KW-1003">Cell membrane</keyword>
<dbReference type="KEGG" id="mym:A176_006187"/>
<keyword evidence="3" id="KW-0813">Transport</keyword>
<keyword evidence="6 8" id="KW-1133">Transmembrane helix</keyword>
<feature type="transmembrane region" description="Helical" evidence="8">
    <location>
        <begin position="90"/>
        <end position="110"/>
    </location>
</feature>
<comment type="subcellular location">
    <subcellularLocation>
        <location evidence="1">Cell membrane</location>
        <topology evidence="1">Multi-pass membrane protein</topology>
    </subcellularLocation>
</comment>
<keyword evidence="5 8" id="KW-0812">Transmembrane</keyword>
<feature type="transmembrane region" description="Helical" evidence="8">
    <location>
        <begin position="216"/>
        <end position="241"/>
    </location>
</feature>
<dbReference type="GO" id="GO:0005886">
    <property type="term" value="C:plasma membrane"/>
    <property type="evidence" value="ECO:0007669"/>
    <property type="project" value="UniProtKB-SubCell"/>
</dbReference>
<reference evidence="9 10" key="1">
    <citation type="journal article" date="2016" name="PLoS ONE">
        <title>Complete Genome Sequence and Comparative Genomics of a Novel Myxobacterium Myxococcus hansupus.</title>
        <authorList>
            <person name="Sharma G."/>
            <person name="Narwani T."/>
            <person name="Subramanian S."/>
        </authorList>
    </citation>
    <scope>NUCLEOTIDE SEQUENCE [LARGE SCALE GENOMIC DNA]</scope>
    <source>
        <strain evidence="10">mixupus</strain>
    </source>
</reference>
<feature type="transmembrane region" description="Helical" evidence="8">
    <location>
        <begin position="160"/>
        <end position="179"/>
    </location>
</feature>
<evidence type="ECO:0000256" key="3">
    <source>
        <dbReference type="ARBA" id="ARBA00022448"/>
    </source>
</evidence>
<evidence type="ECO:0000256" key="2">
    <source>
        <dbReference type="ARBA" id="ARBA00010145"/>
    </source>
</evidence>
<evidence type="ECO:0000256" key="8">
    <source>
        <dbReference type="SAM" id="Phobius"/>
    </source>
</evidence>
<dbReference type="OrthoDB" id="9786183at2"/>
<evidence type="ECO:0000256" key="1">
    <source>
        <dbReference type="ARBA" id="ARBA00004651"/>
    </source>
</evidence>
<dbReference type="eggNOG" id="COG0679">
    <property type="taxonomic scope" value="Bacteria"/>
</dbReference>
<dbReference type="STRING" id="1297742.A176_006187"/>